<gene>
    <name evidence="3" type="primary">Cra2-L6</name>
    <name evidence="3" type="ORF">Hamer_G020623</name>
</gene>
<dbReference type="GO" id="GO:0000302">
    <property type="term" value="P:response to reactive oxygen species"/>
    <property type="evidence" value="ECO:0007669"/>
    <property type="project" value="TreeGrafter"/>
</dbReference>
<dbReference type="Proteomes" id="UP000747542">
    <property type="component" value="Unassembled WGS sequence"/>
</dbReference>
<dbReference type="AlphaFoldDB" id="A0A8J5KE58"/>
<proteinExistence type="predicted"/>
<feature type="domain" description="Lipocalin/cytosolic fatty-acid binding" evidence="2">
    <location>
        <begin position="134"/>
        <end position="199"/>
    </location>
</feature>
<keyword evidence="1" id="KW-0732">Signal</keyword>
<accession>A0A8J5KE58</accession>
<evidence type="ECO:0000313" key="3">
    <source>
        <dbReference type="EMBL" id="KAG7169948.1"/>
    </source>
</evidence>
<evidence type="ECO:0000256" key="1">
    <source>
        <dbReference type="SAM" id="SignalP"/>
    </source>
</evidence>
<dbReference type="PANTHER" id="PTHR10612">
    <property type="entry name" value="APOLIPOPROTEIN D"/>
    <property type="match status" value="1"/>
</dbReference>
<dbReference type="OrthoDB" id="565904at2759"/>
<keyword evidence="4" id="KW-1185">Reference proteome</keyword>
<name>A0A8J5KE58_HOMAM</name>
<dbReference type="EMBL" id="JAHLQT010014925">
    <property type="protein sequence ID" value="KAG7169948.1"/>
    <property type="molecule type" value="Genomic_DNA"/>
</dbReference>
<comment type="caution">
    <text evidence="3">The sequence shown here is derived from an EMBL/GenBank/DDBJ whole genome shotgun (WGS) entry which is preliminary data.</text>
</comment>
<feature type="signal peptide" evidence="1">
    <location>
        <begin position="1"/>
        <end position="30"/>
    </location>
</feature>
<dbReference type="GO" id="GO:0005737">
    <property type="term" value="C:cytoplasm"/>
    <property type="evidence" value="ECO:0007669"/>
    <property type="project" value="TreeGrafter"/>
</dbReference>
<evidence type="ECO:0000313" key="4">
    <source>
        <dbReference type="Proteomes" id="UP000747542"/>
    </source>
</evidence>
<dbReference type="PANTHER" id="PTHR10612:SF34">
    <property type="entry name" value="APOLIPOPROTEIN D"/>
    <property type="match status" value="1"/>
</dbReference>
<dbReference type="Pfam" id="PF00061">
    <property type="entry name" value="Lipocalin"/>
    <property type="match status" value="1"/>
</dbReference>
<dbReference type="InterPro" id="IPR000566">
    <property type="entry name" value="Lipocln_cytosolic_FA-bd_dom"/>
</dbReference>
<protein>
    <submittedName>
        <fullName evidence="3">Crustacyanin-A2 subunit-like 6</fullName>
    </submittedName>
</protein>
<reference evidence="3" key="1">
    <citation type="journal article" date="2021" name="Sci. Adv.">
        <title>The American lobster genome reveals insights on longevity, neural, and immune adaptations.</title>
        <authorList>
            <person name="Polinski J.M."/>
            <person name="Zimin A.V."/>
            <person name="Clark K.F."/>
            <person name="Kohn A.B."/>
            <person name="Sadowski N."/>
            <person name="Timp W."/>
            <person name="Ptitsyn A."/>
            <person name="Khanna P."/>
            <person name="Romanova D.Y."/>
            <person name="Williams P."/>
            <person name="Greenwood S.J."/>
            <person name="Moroz L.L."/>
            <person name="Walt D.R."/>
            <person name="Bodnar A.G."/>
        </authorList>
    </citation>
    <scope>NUCLEOTIDE SEQUENCE</scope>
    <source>
        <strain evidence="3">GMGI-L3</strain>
    </source>
</reference>
<sequence>MLSLPVSHESKRILQLLLLLTGSLVHSVEGLFGLPDFLQYGACAQVTLVENFDPVKYGGLWFDISHVPNNYQQTKACITQNYTWMGNYLKVQTGGLTDEGREVKQDMMLLPADELPSAPNLAHMRVIVDGMPESPYQVVTTDYINYSCVYSCLEYFGFRAEFMWLLGRKPSLSANDGMKCYDYFTSIGVDHTKMKQTTQEQNCPYMEKLDQMLESNRFLMARNMGSELPREAKVLSTTQQPTTTLATTPVTTPVTTQSPRSTPATTQPATNIIQTASTPIAISTSSRPPTTTLVTENQHNFAVSTPAPSGSSHDIPLKTRKGIPEDMNDQSPQTELEAFDSLHIVPSSDKEAMGREKKRRLGKDSVQNNSVTTTVTTSLLLATLTLLLLH</sequence>
<organism evidence="3 4">
    <name type="scientific">Homarus americanus</name>
    <name type="common">American lobster</name>
    <dbReference type="NCBI Taxonomy" id="6706"/>
    <lineage>
        <taxon>Eukaryota</taxon>
        <taxon>Metazoa</taxon>
        <taxon>Ecdysozoa</taxon>
        <taxon>Arthropoda</taxon>
        <taxon>Crustacea</taxon>
        <taxon>Multicrustacea</taxon>
        <taxon>Malacostraca</taxon>
        <taxon>Eumalacostraca</taxon>
        <taxon>Eucarida</taxon>
        <taxon>Decapoda</taxon>
        <taxon>Pleocyemata</taxon>
        <taxon>Astacidea</taxon>
        <taxon>Nephropoidea</taxon>
        <taxon>Nephropidae</taxon>
        <taxon>Homarus</taxon>
    </lineage>
</organism>
<dbReference type="GO" id="GO:0006629">
    <property type="term" value="P:lipid metabolic process"/>
    <property type="evidence" value="ECO:0007669"/>
    <property type="project" value="TreeGrafter"/>
</dbReference>
<feature type="chain" id="PRO_5035306338" evidence="1">
    <location>
        <begin position="31"/>
        <end position="390"/>
    </location>
</feature>
<evidence type="ECO:0000259" key="2">
    <source>
        <dbReference type="Pfam" id="PF00061"/>
    </source>
</evidence>